<gene>
    <name evidence="1" type="ORF">HHI36_016985</name>
</gene>
<keyword evidence="2" id="KW-1185">Reference proteome</keyword>
<dbReference type="Proteomes" id="UP001516400">
    <property type="component" value="Unassembled WGS sequence"/>
</dbReference>
<comment type="caution">
    <text evidence="1">The sequence shown here is derived from an EMBL/GenBank/DDBJ whole genome shotgun (WGS) entry which is preliminary data.</text>
</comment>
<name>A0ABD2NLJ4_9CUCU</name>
<dbReference type="AlphaFoldDB" id="A0ABD2NLJ4"/>
<evidence type="ECO:0000313" key="2">
    <source>
        <dbReference type="Proteomes" id="UP001516400"/>
    </source>
</evidence>
<dbReference type="EMBL" id="JABFTP020000124">
    <property type="protein sequence ID" value="KAL3279475.1"/>
    <property type="molecule type" value="Genomic_DNA"/>
</dbReference>
<reference evidence="1 2" key="1">
    <citation type="journal article" date="2021" name="BMC Biol.">
        <title>Horizontally acquired antibacterial genes associated with adaptive radiation of ladybird beetles.</title>
        <authorList>
            <person name="Li H.S."/>
            <person name="Tang X.F."/>
            <person name="Huang Y.H."/>
            <person name="Xu Z.Y."/>
            <person name="Chen M.L."/>
            <person name="Du X.Y."/>
            <person name="Qiu B.Y."/>
            <person name="Chen P.T."/>
            <person name="Zhang W."/>
            <person name="Slipinski A."/>
            <person name="Escalona H.E."/>
            <person name="Waterhouse R.M."/>
            <person name="Zwick A."/>
            <person name="Pang H."/>
        </authorList>
    </citation>
    <scope>NUCLEOTIDE SEQUENCE [LARGE SCALE GENOMIC DNA]</scope>
    <source>
        <strain evidence="1">SYSU2018</strain>
    </source>
</reference>
<organism evidence="1 2">
    <name type="scientific">Cryptolaemus montrouzieri</name>
    <dbReference type="NCBI Taxonomy" id="559131"/>
    <lineage>
        <taxon>Eukaryota</taxon>
        <taxon>Metazoa</taxon>
        <taxon>Ecdysozoa</taxon>
        <taxon>Arthropoda</taxon>
        <taxon>Hexapoda</taxon>
        <taxon>Insecta</taxon>
        <taxon>Pterygota</taxon>
        <taxon>Neoptera</taxon>
        <taxon>Endopterygota</taxon>
        <taxon>Coleoptera</taxon>
        <taxon>Polyphaga</taxon>
        <taxon>Cucujiformia</taxon>
        <taxon>Coccinelloidea</taxon>
        <taxon>Coccinellidae</taxon>
        <taxon>Scymninae</taxon>
        <taxon>Scymnini</taxon>
        <taxon>Cryptolaemus</taxon>
    </lineage>
</organism>
<dbReference type="InterPro" id="IPR013083">
    <property type="entry name" value="Znf_RING/FYVE/PHD"/>
</dbReference>
<sequence>MLVCSNCAKSVADRDQNIQYDACKGLMHVTCTGLRDEDRVTWQKIKEIKVISMLCNKCNSNIEAFSNFRQLVQPFQADIQVKMDEINQKALSFDQKLSAIDSKISKVDYISSAQFADNIANEAVDRINRAKNFIIRGVPESAGDLSTKKKHDIEIVNEVLRNLECGSTPTTLFRIGQSKNKHPRMIKVVMNNEEFYGITTN</sequence>
<dbReference type="InterPro" id="IPR011011">
    <property type="entry name" value="Znf_FYVE_PHD"/>
</dbReference>
<protein>
    <submittedName>
        <fullName evidence="1">Uncharacterized protein</fullName>
    </submittedName>
</protein>
<accession>A0ABD2NLJ4</accession>
<dbReference type="Gene3D" id="3.30.40.10">
    <property type="entry name" value="Zinc/RING finger domain, C3HC4 (zinc finger)"/>
    <property type="match status" value="1"/>
</dbReference>
<dbReference type="SUPFAM" id="SSF57903">
    <property type="entry name" value="FYVE/PHD zinc finger"/>
    <property type="match status" value="1"/>
</dbReference>
<evidence type="ECO:0000313" key="1">
    <source>
        <dbReference type="EMBL" id="KAL3279475.1"/>
    </source>
</evidence>
<proteinExistence type="predicted"/>